<dbReference type="Proteomes" id="UP000007148">
    <property type="component" value="Unassembled WGS sequence"/>
</dbReference>
<dbReference type="HOGENOM" id="CLU_2655396_0_0_1"/>
<dbReference type="EMBL" id="CAFZ01000065">
    <property type="protein sequence ID" value="CCA69856.1"/>
    <property type="molecule type" value="Genomic_DNA"/>
</dbReference>
<gene>
    <name evidence="1" type="ORF">PIIN_03795</name>
</gene>
<accession>G4TET9</accession>
<protein>
    <submittedName>
        <fullName evidence="1">Uncharacterized protein</fullName>
    </submittedName>
</protein>
<proteinExistence type="predicted"/>
<organism evidence="1 2">
    <name type="scientific">Serendipita indica (strain DSM 11827)</name>
    <name type="common">Root endophyte fungus</name>
    <name type="synonym">Piriformospora indica</name>
    <dbReference type="NCBI Taxonomy" id="1109443"/>
    <lineage>
        <taxon>Eukaryota</taxon>
        <taxon>Fungi</taxon>
        <taxon>Dikarya</taxon>
        <taxon>Basidiomycota</taxon>
        <taxon>Agaricomycotina</taxon>
        <taxon>Agaricomycetes</taxon>
        <taxon>Sebacinales</taxon>
        <taxon>Serendipitaceae</taxon>
        <taxon>Serendipita</taxon>
    </lineage>
</organism>
<dbReference type="AlphaFoldDB" id="G4TET9"/>
<comment type="caution">
    <text evidence="1">The sequence shown here is derived from an EMBL/GenBank/DDBJ whole genome shotgun (WGS) entry which is preliminary data.</text>
</comment>
<dbReference type="InParanoid" id="G4TET9"/>
<evidence type="ECO:0000313" key="2">
    <source>
        <dbReference type="Proteomes" id="UP000007148"/>
    </source>
</evidence>
<keyword evidence="2" id="KW-1185">Reference proteome</keyword>
<evidence type="ECO:0000313" key="1">
    <source>
        <dbReference type="EMBL" id="CCA69856.1"/>
    </source>
</evidence>
<reference evidence="1 2" key="1">
    <citation type="journal article" date="2011" name="PLoS Pathog.">
        <title>Endophytic Life Strategies Decoded by Genome and Transcriptome Analyses of the Mutualistic Root Symbiont Piriformospora indica.</title>
        <authorList>
            <person name="Zuccaro A."/>
            <person name="Lahrmann U."/>
            <person name="Guldener U."/>
            <person name="Langen G."/>
            <person name="Pfiffi S."/>
            <person name="Biedenkopf D."/>
            <person name="Wong P."/>
            <person name="Samans B."/>
            <person name="Grimm C."/>
            <person name="Basiewicz M."/>
            <person name="Murat C."/>
            <person name="Martin F."/>
            <person name="Kogel K.H."/>
        </authorList>
    </citation>
    <scope>NUCLEOTIDE SEQUENCE [LARGE SCALE GENOMIC DNA]</scope>
    <source>
        <strain evidence="1 2">DSM 11827</strain>
    </source>
</reference>
<sequence>MLDFSTIHRIGSRVEGASNQYEGLGGLRIIAVPSCLAGHKQHEEAFSEHQVLLLARHQPQSTACRRQTTNRSPLLL</sequence>
<name>G4TET9_SERID</name>